<reference evidence="9" key="1">
    <citation type="submission" date="2020-06" db="EMBL/GenBank/DDBJ databases">
        <title>A chromosome-scale genome assembly of Talaromyces rugulosus W13939.</title>
        <authorList>
            <person name="Wang B."/>
            <person name="Guo L."/>
            <person name="Ye K."/>
            <person name="Wang L."/>
        </authorList>
    </citation>
    <scope>NUCLEOTIDE SEQUENCE [LARGE SCALE GENOMIC DNA]</scope>
    <source>
        <strain evidence="9">W13939</strain>
    </source>
</reference>
<keyword evidence="3 6" id="KW-0812">Transmembrane</keyword>
<evidence type="ECO:0000256" key="2">
    <source>
        <dbReference type="ARBA" id="ARBA00022475"/>
    </source>
</evidence>
<proteinExistence type="predicted"/>
<accession>A0A7H8QRY0</accession>
<dbReference type="GO" id="GO:0005886">
    <property type="term" value="C:plasma membrane"/>
    <property type="evidence" value="ECO:0007669"/>
    <property type="project" value="UniProtKB-SubCell"/>
</dbReference>
<evidence type="ECO:0000256" key="3">
    <source>
        <dbReference type="ARBA" id="ARBA00022692"/>
    </source>
</evidence>
<dbReference type="PANTHER" id="PTHR34187">
    <property type="entry name" value="FGR18P"/>
    <property type="match status" value="1"/>
</dbReference>
<keyword evidence="5 6" id="KW-0472">Membrane</keyword>
<dbReference type="AlphaFoldDB" id="A0A7H8QRY0"/>
<dbReference type="Pfam" id="PF02656">
    <property type="entry name" value="DUF202"/>
    <property type="match status" value="1"/>
</dbReference>
<keyword evidence="2" id="KW-1003">Cell membrane</keyword>
<evidence type="ECO:0000256" key="6">
    <source>
        <dbReference type="SAM" id="Phobius"/>
    </source>
</evidence>
<organism evidence="8 9">
    <name type="scientific">Talaromyces rugulosus</name>
    <name type="common">Penicillium rugulosum</name>
    <dbReference type="NCBI Taxonomy" id="121627"/>
    <lineage>
        <taxon>Eukaryota</taxon>
        <taxon>Fungi</taxon>
        <taxon>Dikarya</taxon>
        <taxon>Ascomycota</taxon>
        <taxon>Pezizomycotina</taxon>
        <taxon>Eurotiomycetes</taxon>
        <taxon>Eurotiomycetidae</taxon>
        <taxon>Eurotiales</taxon>
        <taxon>Trichocomaceae</taxon>
        <taxon>Talaromyces</taxon>
        <taxon>Talaromyces sect. Islandici</taxon>
    </lineage>
</organism>
<feature type="transmembrane region" description="Helical" evidence="6">
    <location>
        <begin position="41"/>
        <end position="60"/>
    </location>
</feature>
<evidence type="ECO:0000256" key="4">
    <source>
        <dbReference type="ARBA" id="ARBA00022989"/>
    </source>
</evidence>
<dbReference type="GeneID" id="55990488"/>
<evidence type="ECO:0000259" key="7">
    <source>
        <dbReference type="Pfam" id="PF02656"/>
    </source>
</evidence>
<feature type="domain" description="DUF202" evidence="7">
    <location>
        <begin position="24"/>
        <end position="123"/>
    </location>
</feature>
<dbReference type="OrthoDB" id="199599at2759"/>
<evidence type="ECO:0000256" key="1">
    <source>
        <dbReference type="ARBA" id="ARBA00004651"/>
    </source>
</evidence>
<evidence type="ECO:0000313" key="9">
    <source>
        <dbReference type="Proteomes" id="UP000509510"/>
    </source>
</evidence>
<evidence type="ECO:0000256" key="5">
    <source>
        <dbReference type="ARBA" id="ARBA00023136"/>
    </source>
</evidence>
<dbReference type="PANTHER" id="PTHR34187:SF2">
    <property type="entry name" value="DUF202 DOMAIN-CONTAINING PROTEIN"/>
    <property type="match status" value="1"/>
</dbReference>
<keyword evidence="9" id="KW-1185">Reference proteome</keyword>
<gene>
    <name evidence="8" type="ORF">TRUGW13939_02982</name>
</gene>
<dbReference type="InterPro" id="IPR003807">
    <property type="entry name" value="DUF202"/>
</dbReference>
<dbReference type="EMBL" id="CP055899">
    <property type="protein sequence ID" value="QKX55883.1"/>
    <property type="molecule type" value="Genomic_DNA"/>
</dbReference>
<keyword evidence="4 6" id="KW-1133">Transmembrane helix</keyword>
<evidence type="ECO:0000313" key="8">
    <source>
        <dbReference type="EMBL" id="QKX55883.1"/>
    </source>
</evidence>
<dbReference type="Proteomes" id="UP000509510">
    <property type="component" value="Chromosome II"/>
</dbReference>
<comment type="subcellular location">
    <subcellularLocation>
        <location evidence="1">Cell membrane</location>
        <topology evidence="1">Multi-pass membrane protein</topology>
    </subcellularLocation>
</comment>
<name>A0A7H8QRY0_TALRU</name>
<protein>
    <recommendedName>
        <fullName evidence="7">DUF202 domain-containing protein</fullName>
    </recommendedName>
</protein>
<dbReference type="InterPro" id="IPR052053">
    <property type="entry name" value="IM_YidH-like"/>
</dbReference>
<dbReference type="RefSeq" id="XP_035342061.1">
    <property type="nucleotide sequence ID" value="XM_035486168.1"/>
</dbReference>
<dbReference type="KEGG" id="trg:TRUGW13939_02982"/>
<feature type="transmembrane region" description="Helical" evidence="6">
    <location>
        <begin position="133"/>
        <end position="153"/>
    </location>
</feature>
<sequence length="167" mass="18760">MASLVRHFKSLLSKPVANNGSQLRDHQANERTFLSWTRMGLAFAAMSIALGRLGLIDHLIHSNYSPDYNNNDNNNNTKDKITTADKPKTQPIHSAEILASQICQILSGWSFGYGFFRYVSVRRNLLKGRFVPALWGPVFMTFGSIGSLGAILYKDDIFPRSKLRVQV</sequence>